<keyword evidence="2" id="KW-1185">Reference proteome</keyword>
<proteinExistence type="predicted"/>
<evidence type="ECO:0000313" key="2">
    <source>
        <dbReference type="Proteomes" id="UP000789920"/>
    </source>
</evidence>
<reference evidence="1" key="1">
    <citation type="submission" date="2021-06" db="EMBL/GenBank/DDBJ databases">
        <authorList>
            <person name="Kallberg Y."/>
            <person name="Tangrot J."/>
            <person name="Rosling A."/>
        </authorList>
    </citation>
    <scope>NUCLEOTIDE SEQUENCE</scope>
    <source>
        <strain evidence="1">MA461A</strain>
    </source>
</reference>
<comment type="caution">
    <text evidence="1">The sequence shown here is derived from an EMBL/GenBank/DDBJ whole genome shotgun (WGS) entry which is preliminary data.</text>
</comment>
<dbReference type="Proteomes" id="UP000789920">
    <property type="component" value="Unassembled WGS sequence"/>
</dbReference>
<feature type="non-terminal residue" evidence="1">
    <location>
        <position position="1"/>
    </location>
</feature>
<name>A0ACA9N001_9GLOM</name>
<gene>
    <name evidence="1" type="ORF">RPERSI_LOCUS6646</name>
</gene>
<accession>A0ACA9N001</accession>
<evidence type="ECO:0000313" key="1">
    <source>
        <dbReference type="EMBL" id="CAG8619268.1"/>
    </source>
</evidence>
<organism evidence="1 2">
    <name type="scientific">Racocetra persica</name>
    <dbReference type="NCBI Taxonomy" id="160502"/>
    <lineage>
        <taxon>Eukaryota</taxon>
        <taxon>Fungi</taxon>
        <taxon>Fungi incertae sedis</taxon>
        <taxon>Mucoromycota</taxon>
        <taxon>Glomeromycotina</taxon>
        <taxon>Glomeromycetes</taxon>
        <taxon>Diversisporales</taxon>
        <taxon>Gigasporaceae</taxon>
        <taxon>Racocetra</taxon>
    </lineage>
</organism>
<protein>
    <submittedName>
        <fullName evidence="1">32431_t:CDS:1</fullName>
    </submittedName>
</protein>
<sequence length="124" mass="14607">SDLRWRVVYLNSKGYSNKDITMLLFISKASVCRILSMFQKWGYIKNLFKGQPKCKKTFTCEELGLLKRIIKEKVDLYLDELAVEIKNYTQKQVSVSTIWQSLQYCGISHKKVIKINKKPDCYEK</sequence>
<dbReference type="EMBL" id="CAJVQC010010675">
    <property type="protein sequence ID" value="CAG8619268.1"/>
    <property type="molecule type" value="Genomic_DNA"/>
</dbReference>